<feature type="region of interest" description="Disordered" evidence="8">
    <location>
        <begin position="371"/>
        <end position="427"/>
    </location>
</feature>
<reference evidence="11" key="1">
    <citation type="submission" date="2022-10" db="EMBL/GenBank/DDBJ databases">
        <title>Rhodococcus sp.75.</title>
        <authorList>
            <person name="Sun M."/>
        </authorList>
    </citation>
    <scope>NUCLEOTIDE SEQUENCE</scope>
    <source>
        <strain evidence="11">75</strain>
    </source>
</reference>
<dbReference type="SMART" id="SM00220">
    <property type="entry name" value="S_TKc"/>
    <property type="match status" value="1"/>
</dbReference>
<dbReference type="SUPFAM" id="SSF56112">
    <property type="entry name" value="Protein kinase-like (PK-like)"/>
    <property type="match status" value="1"/>
</dbReference>
<keyword evidence="9" id="KW-0472">Membrane</keyword>
<feature type="compositionally biased region" description="Pro residues" evidence="8">
    <location>
        <begin position="388"/>
        <end position="400"/>
    </location>
</feature>
<evidence type="ECO:0000256" key="4">
    <source>
        <dbReference type="ARBA" id="ARBA00022741"/>
    </source>
</evidence>
<proteinExistence type="predicted"/>
<evidence type="ECO:0000256" key="5">
    <source>
        <dbReference type="ARBA" id="ARBA00022777"/>
    </source>
</evidence>
<dbReference type="EMBL" id="CP110615">
    <property type="protein sequence ID" value="UZJ25477.1"/>
    <property type="molecule type" value="Genomic_DNA"/>
</dbReference>
<dbReference type="PANTHER" id="PTHR43289">
    <property type="entry name" value="MITOGEN-ACTIVATED PROTEIN KINASE KINASE KINASE 20-RELATED"/>
    <property type="match status" value="1"/>
</dbReference>
<keyword evidence="9" id="KW-1133">Transmembrane helix</keyword>
<keyword evidence="12" id="KW-1185">Reference proteome</keyword>
<evidence type="ECO:0000259" key="10">
    <source>
        <dbReference type="PROSITE" id="PS50011"/>
    </source>
</evidence>
<keyword evidence="5 11" id="KW-0418">Kinase</keyword>
<dbReference type="PROSITE" id="PS00108">
    <property type="entry name" value="PROTEIN_KINASE_ST"/>
    <property type="match status" value="1"/>
</dbReference>
<gene>
    <name evidence="11" type="ORF">RHODO2019_03115</name>
</gene>
<keyword evidence="6 7" id="KW-0067">ATP-binding</keyword>
<dbReference type="RefSeq" id="WP_265383581.1">
    <property type="nucleotide sequence ID" value="NZ_CP110615.1"/>
</dbReference>
<feature type="domain" description="Protein kinase" evidence="10">
    <location>
        <begin position="12"/>
        <end position="274"/>
    </location>
</feature>
<dbReference type="Proteomes" id="UP001164965">
    <property type="component" value="Chromosome"/>
</dbReference>
<feature type="compositionally biased region" description="Pro residues" evidence="8">
    <location>
        <begin position="322"/>
        <end position="342"/>
    </location>
</feature>
<keyword evidence="4 7" id="KW-0547">Nucleotide-binding</keyword>
<keyword evidence="9" id="KW-0812">Transmembrane</keyword>
<feature type="binding site" evidence="7">
    <location>
        <position position="41"/>
    </location>
    <ligand>
        <name>ATP</name>
        <dbReference type="ChEBI" id="CHEBI:30616"/>
    </ligand>
</feature>
<feature type="compositionally biased region" description="Low complexity" evidence="8">
    <location>
        <begin position="378"/>
        <end position="387"/>
    </location>
</feature>
<organism evidence="11 12">
    <name type="scientific">Rhodococcus antarcticus</name>
    <dbReference type="NCBI Taxonomy" id="2987751"/>
    <lineage>
        <taxon>Bacteria</taxon>
        <taxon>Bacillati</taxon>
        <taxon>Actinomycetota</taxon>
        <taxon>Actinomycetes</taxon>
        <taxon>Mycobacteriales</taxon>
        <taxon>Nocardiaceae</taxon>
        <taxon>Rhodococcus</taxon>
    </lineage>
</organism>
<feature type="compositionally biased region" description="Low complexity" evidence="8">
    <location>
        <begin position="401"/>
        <end position="410"/>
    </location>
</feature>
<evidence type="ECO:0000256" key="7">
    <source>
        <dbReference type="PROSITE-ProRule" id="PRU10141"/>
    </source>
</evidence>
<dbReference type="CDD" id="cd14014">
    <property type="entry name" value="STKc_PknB_like"/>
    <property type="match status" value="1"/>
</dbReference>
<evidence type="ECO:0000256" key="3">
    <source>
        <dbReference type="ARBA" id="ARBA00022679"/>
    </source>
</evidence>
<accession>A0ABY6P1E5</accession>
<evidence type="ECO:0000313" key="11">
    <source>
        <dbReference type="EMBL" id="UZJ25477.1"/>
    </source>
</evidence>
<name>A0ABY6P1E5_9NOCA</name>
<dbReference type="InterPro" id="IPR017441">
    <property type="entry name" value="Protein_kinase_ATP_BS"/>
</dbReference>
<dbReference type="Pfam" id="PF00069">
    <property type="entry name" value="Pkinase"/>
    <property type="match status" value="1"/>
</dbReference>
<feature type="transmembrane region" description="Helical" evidence="9">
    <location>
        <begin position="347"/>
        <end position="367"/>
    </location>
</feature>
<feature type="region of interest" description="Disordered" evidence="8">
    <location>
        <begin position="294"/>
        <end position="343"/>
    </location>
</feature>
<evidence type="ECO:0000256" key="2">
    <source>
        <dbReference type="ARBA" id="ARBA00022527"/>
    </source>
</evidence>
<dbReference type="Gene3D" id="3.30.200.20">
    <property type="entry name" value="Phosphorylase Kinase, domain 1"/>
    <property type="match status" value="1"/>
</dbReference>
<evidence type="ECO:0000256" key="1">
    <source>
        <dbReference type="ARBA" id="ARBA00012513"/>
    </source>
</evidence>
<keyword evidence="2 11" id="KW-0723">Serine/threonine-protein kinase</keyword>
<dbReference type="InterPro" id="IPR000719">
    <property type="entry name" value="Prot_kinase_dom"/>
</dbReference>
<dbReference type="PROSITE" id="PS00107">
    <property type="entry name" value="PROTEIN_KINASE_ATP"/>
    <property type="match status" value="1"/>
</dbReference>
<evidence type="ECO:0000256" key="9">
    <source>
        <dbReference type="SAM" id="Phobius"/>
    </source>
</evidence>
<dbReference type="InterPro" id="IPR011009">
    <property type="entry name" value="Kinase-like_dom_sf"/>
</dbReference>
<keyword evidence="3" id="KW-0808">Transferase</keyword>
<dbReference type="InterPro" id="IPR008271">
    <property type="entry name" value="Ser/Thr_kinase_AS"/>
</dbReference>
<dbReference type="Gene3D" id="1.10.510.10">
    <property type="entry name" value="Transferase(Phosphotransferase) domain 1"/>
    <property type="match status" value="1"/>
</dbReference>
<dbReference type="GO" id="GO:0004674">
    <property type="term" value="F:protein serine/threonine kinase activity"/>
    <property type="evidence" value="ECO:0007669"/>
    <property type="project" value="UniProtKB-KW"/>
</dbReference>
<evidence type="ECO:0000256" key="6">
    <source>
        <dbReference type="ARBA" id="ARBA00022840"/>
    </source>
</evidence>
<dbReference type="PROSITE" id="PS50011">
    <property type="entry name" value="PROTEIN_KINASE_DOM"/>
    <property type="match status" value="1"/>
</dbReference>
<dbReference type="EC" id="2.7.11.1" evidence="1"/>
<protein>
    <recommendedName>
        <fullName evidence="1">non-specific serine/threonine protein kinase</fullName>
        <ecNumber evidence="1">2.7.11.1</ecNumber>
    </recommendedName>
</protein>
<sequence length="532" mass="54823">MTVPEIVVAGRYHLLSELGGGGMGAVWLAHDELLGRQVAVKQVITPVGMTGAAMAEQRQRVLREGRIAARLNHPHAVAVLDVIVDAGQPWLVMEYLPSRNLAEVLTTDGVLPVPQVAQIGAQVADALTAVHAAGIVHRDVKPANILIGWGGQAQGIVKLTDFGIARAAGDVALTQTGMLTGTPAFLAPEIARGGEPGHRSDVFSLGATLYTSLEGRPPFGAGDNSLLLLHRVARGEFDPPRQAAAMTPLLLRMLDVDPAHRPTTAQVRDALSALAAGRDGDPTVVLTLPLQLPASPRDLLPRPAGGDAPGTPRYAGTAEPAPWEPGPGKPPFGPPPGTPPRAAPRRVVAAAVALLVLGVLGGATYLLTSSDPTPQTMSAPATATGAPAPTPSETPPPPTTTAPSTTTAAPSTPPPAATPQSRGASSPVLAADVRQALTSYYALLPGNIAQAYALAGPTLQAQGYPSYRDFFAQFTSVTLGTITAQDGSLTATANVTFTRPGGAPQSETHQMTLVPGNDGQLHLDVDQFDRVN</sequence>
<dbReference type="PANTHER" id="PTHR43289:SF6">
    <property type="entry name" value="SERINE_THREONINE-PROTEIN KINASE NEKL-3"/>
    <property type="match status" value="1"/>
</dbReference>
<evidence type="ECO:0000313" key="12">
    <source>
        <dbReference type="Proteomes" id="UP001164965"/>
    </source>
</evidence>
<evidence type="ECO:0000256" key="8">
    <source>
        <dbReference type="SAM" id="MobiDB-lite"/>
    </source>
</evidence>